<dbReference type="InterPro" id="IPR013096">
    <property type="entry name" value="Cupin_2"/>
</dbReference>
<dbReference type="Pfam" id="PF07883">
    <property type="entry name" value="Cupin_2"/>
    <property type="match status" value="1"/>
</dbReference>
<reference evidence="3 4" key="1">
    <citation type="submission" date="2016-06" db="EMBL/GenBank/DDBJ databases">
        <title>Three novel species with peptidoglycan cell walls form the new genus Lacunisphaera gen. nov. in the family Opitutaceae of the verrucomicrobial subdivision 4.</title>
        <authorList>
            <person name="Rast P."/>
            <person name="Gloeckner I."/>
            <person name="Jogler M."/>
            <person name="Boedeker C."/>
            <person name="Jeske O."/>
            <person name="Wiegand S."/>
            <person name="Reinhardt R."/>
            <person name="Schumann P."/>
            <person name="Rohde M."/>
            <person name="Spring S."/>
            <person name="Gloeckner F.O."/>
            <person name="Jogler C."/>
        </authorList>
    </citation>
    <scope>NUCLEOTIDE SEQUENCE [LARGE SCALE GENOMIC DNA]</scope>
    <source>
        <strain evidence="3 4">IG16b</strain>
    </source>
</reference>
<dbReference type="KEGG" id="obg:Verru16b_00165"/>
<dbReference type="EMBL" id="CP016094">
    <property type="protein sequence ID" value="AOS43124.1"/>
    <property type="molecule type" value="Genomic_DNA"/>
</dbReference>
<proteinExistence type="predicted"/>
<dbReference type="PANTHER" id="PTHR36440:SF1">
    <property type="entry name" value="PUTATIVE (AFU_ORTHOLOGUE AFUA_8G07350)-RELATED"/>
    <property type="match status" value="1"/>
</dbReference>
<feature type="chain" id="PRO_5009104960" evidence="1">
    <location>
        <begin position="30"/>
        <end position="199"/>
    </location>
</feature>
<evidence type="ECO:0000313" key="3">
    <source>
        <dbReference type="EMBL" id="AOS43124.1"/>
    </source>
</evidence>
<evidence type="ECO:0000313" key="4">
    <source>
        <dbReference type="Proteomes" id="UP000095228"/>
    </source>
</evidence>
<accession>A0A1D8AQZ5</accession>
<evidence type="ECO:0000259" key="2">
    <source>
        <dbReference type="Pfam" id="PF07883"/>
    </source>
</evidence>
<dbReference type="Gene3D" id="2.60.120.10">
    <property type="entry name" value="Jelly Rolls"/>
    <property type="match status" value="1"/>
</dbReference>
<dbReference type="InterPro" id="IPR014710">
    <property type="entry name" value="RmlC-like_jellyroll"/>
</dbReference>
<name>A0A1D8AQZ5_9BACT</name>
<evidence type="ECO:0000256" key="1">
    <source>
        <dbReference type="SAM" id="SignalP"/>
    </source>
</evidence>
<dbReference type="PROSITE" id="PS51318">
    <property type="entry name" value="TAT"/>
    <property type="match status" value="1"/>
</dbReference>
<dbReference type="SUPFAM" id="SSF51182">
    <property type="entry name" value="RmlC-like cupins"/>
    <property type="match status" value="1"/>
</dbReference>
<keyword evidence="1" id="KW-0732">Signal</keyword>
<dbReference type="PANTHER" id="PTHR36440">
    <property type="entry name" value="PUTATIVE (AFU_ORTHOLOGUE AFUA_8G07350)-RELATED"/>
    <property type="match status" value="1"/>
</dbReference>
<dbReference type="OrthoDB" id="9794183at2"/>
<feature type="domain" description="Cupin type-2" evidence="2">
    <location>
        <begin position="69"/>
        <end position="137"/>
    </location>
</feature>
<dbReference type="RefSeq" id="WP_069960513.1">
    <property type="nucleotide sequence ID" value="NZ_CP016094.1"/>
</dbReference>
<dbReference type="InterPro" id="IPR053146">
    <property type="entry name" value="QDO-like"/>
</dbReference>
<sequence length="199" mass="22271">MDRRQFLLAGAALTPLLLPAQGTSAPAGAAPAPFFLPPSPPLDHRGDMDIRVLVRQADTGGIYSCVETAVAPRRMGPAPHAHQDLDELMYVLEGTASVLMGEEVLEVPAGGWHLRPRRIKHTFFNASDHPLRFIDMYFQQPFEDYLEQIFHRLTPANGYPEGSEKRREEILRLTAQFGIIRFPEGQQQREALKARYGLG</sequence>
<protein>
    <submittedName>
        <fullName evidence="3">Cupin domain protein</fullName>
    </submittedName>
</protein>
<dbReference type="STRING" id="1838286.Verru16b_00165"/>
<dbReference type="InterPro" id="IPR011051">
    <property type="entry name" value="RmlC_Cupin_sf"/>
</dbReference>
<dbReference type="Proteomes" id="UP000095228">
    <property type="component" value="Chromosome"/>
</dbReference>
<dbReference type="InterPro" id="IPR006311">
    <property type="entry name" value="TAT_signal"/>
</dbReference>
<dbReference type="AlphaFoldDB" id="A0A1D8AQZ5"/>
<gene>
    <name evidence="3" type="ORF">Verru16b_00165</name>
</gene>
<keyword evidence="4" id="KW-1185">Reference proteome</keyword>
<organism evidence="3 4">
    <name type="scientific">Lacunisphaera limnophila</name>
    <dbReference type="NCBI Taxonomy" id="1838286"/>
    <lineage>
        <taxon>Bacteria</taxon>
        <taxon>Pseudomonadati</taxon>
        <taxon>Verrucomicrobiota</taxon>
        <taxon>Opitutia</taxon>
        <taxon>Opitutales</taxon>
        <taxon>Opitutaceae</taxon>
        <taxon>Lacunisphaera</taxon>
    </lineage>
</organism>
<feature type="signal peptide" evidence="1">
    <location>
        <begin position="1"/>
        <end position="29"/>
    </location>
</feature>